<evidence type="ECO:0000256" key="7">
    <source>
        <dbReference type="ARBA" id="ARBA00023027"/>
    </source>
</evidence>
<evidence type="ECO:0000256" key="9">
    <source>
        <dbReference type="ARBA" id="ARBA00023239"/>
    </source>
</evidence>
<dbReference type="eggNOG" id="KOG1683">
    <property type="taxonomic scope" value="Eukaryota"/>
</dbReference>
<evidence type="ECO:0000256" key="3">
    <source>
        <dbReference type="ARBA" id="ARBA00008750"/>
    </source>
</evidence>
<dbReference type="PANTHER" id="PTHR43612:SF3">
    <property type="entry name" value="TRIFUNCTIONAL ENZYME SUBUNIT ALPHA, MITOCHONDRIAL"/>
    <property type="match status" value="1"/>
</dbReference>
<dbReference type="Pfam" id="PF00378">
    <property type="entry name" value="ECH_1"/>
    <property type="match status" value="1"/>
</dbReference>
<evidence type="ECO:0000256" key="5">
    <source>
        <dbReference type="ARBA" id="ARBA00022832"/>
    </source>
</evidence>
<name>A0A0D2UL84_CAPO3</name>
<evidence type="ECO:0000256" key="10">
    <source>
        <dbReference type="ARBA" id="ARBA00023268"/>
    </source>
</evidence>
<dbReference type="Gene3D" id="3.90.226.10">
    <property type="entry name" value="2-enoyl-CoA Hydratase, Chain A, domain 1"/>
    <property type="match status" value="1"/>
</dbReference>
<dbReference type="InterPro" id="IPR006108">
    <property type="entry name" value="3HC_DH_C"/>
</dbReference>
<dbReference type="FunFam" id="3.40.50.720:FF:000009">
    <property type="entry name" value="Fatty oxidation complex, alpha subunit"/>
    <property type="match status" value="1"/>
</dbReference>
<dbReference type="AlphaFoldDB" id="A0A0D2UL84"/>
<comment type="similarity">
    <text evidence="2">In the central section; belongs to the 3-hydroxyacyl-CoA dehydrogenase family.</text>
</comment>
<dbReference type="OrthoDB" id="10004768at2759"/>
<feature type="domain" description="3-hydroxyacyl-CoA dehydrogenase C-terminal" evidence="14">
    <location>
        <begin position="550"/>
        <end position="647"/>
    </location>
</feature>
<keyword evidence="8" id="KW-0443">Lipid metabolism</keyword>
<evidence type="ECO:0000256" key="13">
    <source>
        <dbReference type="RuleBase" id="RU003707"/>
    </source>
</evidence>
<dbReference type="Pfam" id="PF02737">
    <property type="entry name" value="3HCDH_N"/>
    <property type="match status" value="1"/>
</dbReference>
<evidence type="ECO:0000259" key="14">
    <source>
        <dbReference type="Pfam" id="PF00725"/>
    </source>
</evidence>
<dbReference type="EC" id="4.2.1.17" evidence="4"/>
<keyword evidence="5" id="KW-0276">Fatty acid metabolism</keyword>
<dbReference type="InterPro" id="IPR036291">
    <property type="entry name" value="NAD(P)-bd_dom_sf"/>
</dbReference>
<dbReference type="InParanoid" id="A0A0D2UL84"/>
<comment type="similarity">
    <text evidence="3">In the N-terminal section; belongs to the enoyl-CoA hydratase/isomerase family.</text>
</comment>
<dbReference type="SUPFAM" id="SSF51735">
    <property type="entry name" value="NAD(P)-binding Rossmann-fold domains"/>
    <property type="match status" value="1"/>
</dbReference>
<dbReference type="SUPFAM" id="SSF48179">
    <property type="entry name" value="6-phosphogluconate dehydrogenase C-terminal domain-like"/>
    <property type="match status" value="2"/>
</dbReference>
<gene>
    <name evidence="16" type="ORF">CAOG_006264</name>
</gene>
<evidence type="ECO:0000313" key="17">
    <source>
        <dbReference type="Proteomes" id="UP000008743"/>
    </source>
</evidence>
<evidence type="ECO:0000256" key="1">
    <source>
        <dbReference type="ARBA" id="ARBA00005005"/>
    </source>
</evidence>
<dbReference type="FunFam" id="3.90.226.10:FF:000011">
    <property type="entry name" value="Fatty acid oxidation complex subunit alpha"/>
    <property type="match status" value="1"/>
</dbReference>
<dbReference type="GO" id="GO:0006635">
    <property type="term" value="P:fatty acid beta-oxidation"/>
    <property type="evidence" value="ECO:0007669"/>
    <property type="project" value="UniProtKB-UniPathway"/>
</dbReference>
<dbReference type="InterPro" id="IPR006180">
    <property type="entry name" value="3-OHacyl-CoA_DH_CS"/>
</dbReference>
<dbReference type="InterPro" id="IPR029045">
    <property type="entry name" value="ClpP/crotonase-like_dom_sf"/>
</dbReference>
<evidence type="ECO:0000256" key="8">
    <source>
        <dbReference type="ARBA" id="ARBA00023098"/>
    </source>
</evidence>
<dbReference type="Gene3D" id="1.10.1040.50">
    <property type="match status" value="1"/>
</dbReference>
<feature type="site" description="Important for long-chain enoyl-CoA hydratase activity" evidence="12">
    <location>
        <position position="176"/>
    </location>
</feature>
<proteinExistence type="inferred from homology"/>
<evidence type="ECO:0000256" key="4">
    <source>
        <dbReference type="ARBA" id="ARBA00012076"/>
    </source>
</evidence>
<dbReference type="SUPFAM" id="SSF52096">
    <property type="entry name" value="ClpP/crotonase"/>
    <property type="match status" value="1"/>
</dbReference>
<feature type="site" description="Important for long-chain enoyl-CoA hydratase activity" evidence="12">
    <location>
        <position position="154"/>
    </location>
</feature>
<dbReference type="InterPro" id="IPR006176">
    <property type="entry name" value="3-OHacyl-CoA_DH_NAD-bd"/>
</dbReference>
<dbReference type="Gene3D" id="3.40.50.720">
    <property type="entry name" value="NAD(P)-binding Rossmann-like Domain"/>
    <property type="match status" value="1"/>
</dbReference>
<dbReference type="PhylomeDB" id="A0A0D2UL84"/>
<dbReference type="OMA" id="ESTTIRW"/>
<keyword evidence="9" id="KW-0456">Lyase</keyword>
<accession>A0A0D2UL84</accession>
<dbReference type="GO" id="GO:0016507">
    <property type="term" value="C:mitochondrial fatty acid beta-oxidation multienzyme complex"/>
    <property type="evidence" value="ECO:0007669"/>
    <property type="project" value="InterPro"/>
</dbReference>
<dbReference type="GO" id="GO:0070403">
    <property type="term" value="F:NAD+ binding"/>
    <property type="evidence" value="ECO:0007669"/>
    <property type="project" value="InterPro"/>
</dbReference>
<protein>
    <recommendedName>
        <fullName evidence="4">enoyl-CoA hydratase</fullName>
        <ecNumber evidence="4">4.2.1.17</ecNumber>
    </recommendedName>
</protein>
<dbReference type="GO" id="GO:0004300">
    <property type="term" value="F:enoyl-CoA hydratase activity"/>
    <property type="evidence" value="ECO:0007669"/>
    <property type="project" value="UniProtKB-EC"/>
</dbReference>
<organism evidence="16 17">
    <name type="scientific">Capsaspora owczarzaki (strain ATCC 30864)</name>
    <dbReference type="NCBI Taxonomy" id="595528"/>
    <lineage>
        <taxon>Eukaryota</taxon>
        <taxon>Filasterea</taxon>
        <taxon>Capsaspora</taxon>
    </lineage>
</organism>
<dbReference type="InterPro" id="IPR018376">
    <property type="entry name" value="Enoyl-CoA_hyd/isom_CS"/>
</dbReference>
<evidence type="ECO:0000259" key="15">
    <source>
        <dbReference type="Pfam" id="PF02737"/>
    </source>
</evidence>
<dbReference type="UniPathway" id="UPA00659"/>
<dbReference type="CDD" id="cd06558">
    <property type="entry name" value="crotonase-like"/>
    <property type="match status" value="1"/>
</dbReference>
<keyword evidence="10" id="KW-0511">Multifunctional enzyme</keyword>
<feature type="site" description="Important for hydroxyacyl-coenzyme A dehydrogenase activity" evidence="12">
    <location>
        <position position="504"/>
    </location>
</feature>
<evidence type="ECO:0000256" key="6">
    <source>
        <dbReference type="ARBA" id="ARBA00023002"/>
    </source>
</evidence>
<dbReference type="InterPro" id="IPR001753">
    <property type="entry name" value="Enoyl-CoA_hydra/iso"/>
</dbReference>
<comment type="similarity">
    <text evidence="13">Belongs to the enoyl-CoA hydratase/isomerase family.</text>
</comment>
<evidence type="ECO:0000256" key="2">
    <source>
        <dbReference type="ARBA" id="ARBA00007005"/>
    </source>
</evidence>
<dbReference type="PROSITE" id="PS00067">
    <property type="entry name" value="3HCDH"/>
    <property type="match status" value="1"/>
</dbReference>
<dbReference type="PANTHER" id="PTHR43612">
    <property type="entry name" value="TRIFUNCTIONAL ENZYME SUBUNIT ALPHA"/>
    <property type="match status" value="1"/>
</dbReference>
<evidence type="ECO:0000256" key="12">
    <source>
        <dbReference type="PIRSR" id="PIRSR612803-2"/>
    </source>
</evidence>
<evidence type="ECO:0000256" key="11">
    <source>
        <dbReference type="PIRSR" id="PIRSR612803-1"/>
    </source>
</evidence>
<dbReference type="Proteomes" id="UP000008743">
    <property type="component" value="Unassembled WGS sequence"/>
</dbReference>
<dbReference type="InterPro" id="IPR008927">
    <property type="entry name" value="6-PGluconate_DH-like_C_sf"/>
</dbReference>
<feature type="active site" description="For hydroxyacyl-coenzyme A dehydrogenase activity" evidence="11">
    <location>
        <position position="516"/>
    </location>
</feature>
<feature type="domain" description="3-hydroxyacyl-CoA dehydrogenase NAD binding" evidence="15">
    <location>
        <begin position="369"/>
        <end position="547"/>
    </location>
</feature>
<dbReference type="NCBIfam" id="TIGR02441">
    <property type="entry name" value="fa_ox_alpha_mit"/>
    <property type="match status" value="1"/>
</dbReference>
<dbReference type="InterPro" id="IPR050136">
    <property type="entry name" value="FA_oxidation_alpha_subunit"/>
</dbReference>
<dbReference type="EMBL" id="KE346370">
    <property type="protein sequence ID" value="KJE95861.1"/>
    <property type="molecule type" value="Genomic_DNA"/>
</dbReference>
<keyword evidence="7" id="KW-0520">NAD</keyword>
<dbReference type="Pfam" id="PF00725">
    <property type="entry name" value="3HCDH"/>
    <property type="match status" value="1"/>
</dbReference>
<sequence>MLSAALTRQLLQRSARNYATAAAAAVAAPAAATSAAASLFQGTHIKASVNADGVAIVRLDSPKVNSLSQELSAEFESVLSALEKDNRVSSAVLISTKKDAFIVGADIGMLSAAKDADDLANISSNGQNMLNRIAKSNKPIVAAIHGSCLGGGLEVAMACHYRIATVHPKTALALPEVMLGLLPGAGGTQRLPKLVGLPDALDMMLTGKNVRADKAKKLGLIDAVVQSMGPGIADPIDNTLKNLEREAVIAAKALAAGKLKVDRSVPLLSVKGITKYLTEEVEYGRNFVLQKARETVLKKTQGNYPAPLAIIDVVRAGLAGGFTNGLQAEAKAFGKLGMTDESKALIGLYFGQTALKKNRYGAPERPTQNVAVLGAGLMGAGIAQVSIEKNYNVILKDMKPEGLARGQAQIYKNLDGKVKRKSLTSFERDQLVARVSPQLTYQNFGEVDMVIEAVFEDLALKQRIIKDVEAVLPPHAIFASNTSALPIGEIAKASSRPDKVIGMHYFSPVDKMPLLEIITTDKTSKETAAAAVQVGLKQGKTVIVVKDGPGFYTTRILAPMLAEAITTLTEGIDFFHLDKVMQKYGFPVGSVTLADEVGIDVGYHVSHDLGAAFKHRMGPGAERAALVLKEMVDKNFLGRKSGKGCYIWSERKGKGKVINEDAVAIFRKYQTGPFTVPDEEVAFRLTGRMTNEAVYCLQEGILSSPVDGDIGAVFGLGFPPNKGGPFRWIDSYGAKNFVNRLEQLATKYGDHFAPAPLLIEHAKNGTKFHKN</sequence>
<comment type="pathway">
    <text evidence="1">Lipid metabolism; fatty acid beta-oxidation.</text>
</comment>
<dbReference type="RefSeq" id="XP_004345013.1">
    <property type="nucleotide sequence ID" value="XM_004344963.2"/>
</dbReference>
<dbReference type="InterPro" id="IPR012803">
    <property type="entry name" value="Fa_ox_alpha_mit"/>
</dbReference>
<dbReference type="PROSITE" id="PS00166">
    <property type="entry name" value="ENOYL_COA_HYDRATASE"/>
    <property type="match status" value="1"/>
</dbReference>
<keyword evidence="6" id="KW-0560">Oxidoreductase</keyword>
<evidence type="ECO:0000313" key="16">
    <source>
        <dbReference type="EMBL" id="KJE95861.1"/>
    </source>
</evidence>
<dbReference type="GO" id="GO:0016509">
    <property type="term" value="F:long-chain (3S)-3-hydroxyacyl-CoA dehydrogenase (NAD+) activity"/>
    <property type="evidence" value="ECO:0007669"/>
    <property type="project" value="TreeGrafter"/>
</dbReference>
<keyword evidence="17" id="KW-1185">Reference proteome</keyword>
<dbReference type="STRING" id="595528.A0A0D2UL84"/>
<reference evidence="17" key="1">
    <citation type="submission" date="2011-02" db="EMBL/GenBank/DDBJ databases">
        <title>The Genome Sequence of Capsaspora owczarzaki ATCC 30864.</title>
        <authorList>
            <person name="Russ C."/>
            <person name="Cuomo C."/>
            <person name="Burger G."/>
            <person name="Gray M.W."/>
            <person name="Holland P.W.H."/>
            <person name="King N."/>
            <person name="Lang F.B.F."/>
            <person name="Roger A.J."/>
            <person name="Ruiz-Trillo I."/>
            <person name="Young S.K."/>
            <person name="Zeng Q."/>
            <person name="Gargeya S."/>
            <person name="Alvarado L."/>
            <person name="Berlin A."/>
            <person name="Chapman S.B."/>
            <person name="Chen Z."/>
            <person name="Freedman E."/>
            <person name="Gellesch M."/>
            <person name="Goldberg J."/>
            <person name="Griggs A."/>
            <person name="Gujja S."/>
            <person name="Heilman E."/>
            <person name="Heiman D."/>
            <person name="Howarth C."/>
            <person name="Mehta T."/>
            <person name="Neiman D."/>
            <person name="Pearson M."/>
            <person name="Roberts A."/>
            <person name="Saif S."/>
            <person name="Shea T."/>
            <person name="Shenoy N."/>
            <person name="Sisk P."/>
            <person name="Stolte C."/>
            <person name="Sykes S."/>
            <person name="White J."/>
            <person name="Yandava C."/>
            <person name="Haas B."/>
            <person name="Nusbaum C."/>
            <person name="Birren B."/>
        </authorList>
    </citation>
    <scope>NUCLEOTIDE SEQUENCE</scope>
    <source>
        <strain evidence="17">ATCC 30864</strain>
    </source>
</reference>